<feature type="region of interest" description="Disordered" evidence="2">
    <location>
        <begin position="1"/>
        <end position="27"/>
    </location>
</feature>
<feature type="compositionally biased region" description="Basic and acidic residues" evidence="2">
    <location>
        <begin position="164"/>
        <end position="182"/>
    </location>
</feature>
<evidence type="ECO:0000313" key="4">
    <source>
        <dbReference type="EMBL" id="SZX65060.1"/>
    </source>
</evidence>
<feature type="region of interest" description="Disordered" evidence="2">
    <location>
        <begin position="284"/>
        <end position="324"/>
    </location>
</feature>
<sequence length="564" mass="59681">MQAQHRAAPAAPAAATPAAAPSTTGPKAETLQLMSSKSLRIPLSLVQAHMPQLAGISPGSSTAIAVQLVMLPAGASDITADTAILAICVRVVGPPQLPSVYLPARLPACLPDCALSCLPLLPVLSGVRVLGPLRLQLCCSPQLPPELEEARASKFSSVTKKRRETAEHKREEERAKWAEKTAKTSSSTPLVCSRATGAGAAAAAAARERPLQAQQQQQQQQQQALSLLEHSHKRPATEPVDCLAQEHTDSKQDGGHSAAAGAAPEQQQPRQAGSLLVRITKRPASEAVDDAAQEHKRSKQDQANSAAAAAAAAPGQQQQLQGQQLHHISELGYEAVERLAERLQGLSPVAAGDRQPRRRLNSTAAAAAAAAAASAAAAAAWHAPAEDLHVGSSSAAAEPSRNTGLGGMRSHMTAEPDLQRQHQQQRQQVRQLSTIELRDLKERLYADLSAFDQAHNSRDSGCKYWSGIAGSCHNSSSCRYAASHIPGQPTAHYTARAAVLEAAGGAFDATGNYIRGSAGQAGAGSSRQQQQQQQYQGSPRELDQQPRSSWEQLQQLQQRLHEQQ</sequence>
<dbReference type="Proteomes" id="UP000256970">
    <property type="component" value="Unassembled WGS sequence"/>
</dbReference>
<keyword evidence="1" id="KW-0479">Metal-binding</keyword>
<feature type="region of interest" description="Disordered" evidence="2">
    <location>
        <begin position="518"/>
        <end position="564"/>
    </location>
</feature>
<evidence type="ECO:0000256" key="1">
    <source>
        <dbReference type="PROSITE-ProRule" id="PRU00723"/>
    </source>
</evidence>
<name>A0A383VJG8_TETOB</name>
<dbReference type="InterPro" id="IPR000571">
    <property type="entry name" value="Znf_CCCH"/>
</dbReference>
<dbReference type="AlphaFoldDB" id="A0A383VJG8"/>
<dbReference type="PROSITE" id="PS50103">
    <property type="entry name" value="ZF_C3H1"/>
    <property type="match status" value="1"/>
</dbReference>
<feature type="compositionally biased region" description="Low complexity" evidence="2">
    <location>
        <begin position="7"/>
        <end position="21"/>
    </location>
</feature>
<evidence type="ECO:0000256" key="2">
    <source>
        <dbReference type="SAM" id="MobiDB-lite"/>
    </source>
</evidence>
<feature type="compositionally biased region" description="Low complexity" evidence="2">
    <location>
        <begin position="518"/>
        <end position="538"/>
    </location>
</feature>
<proteinExistence type="predicted"/>
<feature type="compositionally biased region" description="Low complexity" evidence="2">
    <location>
        <begin position="301"/>
        <end position="324"/>
    </location>
</feature>
<organism evidence="4 5">
    <name type="scientific">Tetradesmus obliquus</name>
    <name type="common">Green alga</name>
    <name type="synonym">Acutodesmus obliquus</name>
    <dbReference type="NCBI Taxonomy" id="3088"/>
    <lineage>
        <taxon>Eukaryota</taxon>
        <taxon>Viridiplantae</taxon>
        <taxon>Chlorophyta</taxon>
        <taxon>core chlorophytes</taxon>
        <taxon>Chlorophyceae</taxon>
        <taxon>CS clade</taxon>
        <taxon>Sphaeropleales</taxon>
        <taxon>Scenedesmaceae</taxon>
        <taxon>Tetradesmus</taxon>
    </lineage>
</organism>
<keyword evidence="1" id="KW-0863">Zinc-finger</keyword>
<evidence type="ECO:0000313" key="5">
    <source>
        <dbReference type="Proteomes" id="UP000256970"/>
    </source>
</evidence>
<feature type="region of interest" description="Disordered" evidence="2">
    <location>
        <begin position="149"/>
        <end position="225"/>
    </location>
</feature>
<feature type="region of interest" description="Disordered" evidence="2">
    <location>
        <begin position="247"/>
        <end position="271"/>
    </location>
</feature>
<feature type="compositionally biased region" description="Low complexity" evidence="2">
    <location>
        <begin position="195"/>
        <end position="224"/>
    </location>
</feature>
<feature type="domain" description="C3H1-type" evidence="3">
    <location>
        <begin position="456"/>
        <end position="487"/>
    </location>
</feature>
<feature type="compositionally biased region" description="Polar residues" evidence="2">
    <location>
        <begin position="391"/>
        <end position="403"/>
    </location>
</feature>
<gene>
    <name evidence="4" type="ORF">BQ4739_LOCUS5521</name>
</gene>
<protein>
    <recommendedName>
        <fullName evidence="3">C3H1-type domain-containing protein</fullName>
    </recommendedName>
</protein>
<dbReference type="GO" id="GO:0008270">
    <property type="term" value="F:zinc ion binding"/>
    <property type="evidence" value="ECO:0007669"/>
    <property type="project" value="UniProtKB-KW"/>
</dbReference>
<evidence type="ECO:0000259" key="3">
    <source>
        <dbReference type="PROSITE" id="PS50103"/>
    </source>
</evidence>
<feature type="region of interest" description="Disordered" evidence="2">
    <location>
        <begin position="390"/>
        <end position="411"/>
    </location>
</feature>
<feature type="compositionally biased region" description="Low complexity" evidence="2">
    <location>
        <begin position="255"/>
        <end position="271"/>
    </location>
</feature>
<feature type="zinc finger region" description="C3H1-type" evidence="1">
    <location>
        <begin position="456"/>
        <end position="487"/>
    </location>
</feature>
<dbReference type="EMBL" id="FNXT01000538">
    <property type="protein sequence ID" value="SZX65060.1"/>
    <property type="molecule type" value="Genomic_DNA"/>
</dbReference>
<accession>A0A383VJG8</accession>
<keyword evidence="1" id="KW-0862">Zinc</keyword>
<reference evidence="4 5" key="1">
    <citation type="submission" date="2016-10" db="EMBL/GenBank/DDBJ databases">
        <authorList>
            <person name="Cai Z."/>
        </authorList>
    </citation>
    <scope>NUCLEOTIDE SEQUENCE [LARGE SCALE GENOMIC DNA]</scope>
</reference>
<keyword evidence="5" id="KW-1185">Reference proteome</keyword>